<comment type="caution">
    <text evidence="3">The sequence shown here is derived from an EMBL/GenBank/DDBJ whole genome shotgun (WGS) entry which is preliminary data.</text>
</comment>
<dbReference type="Proteomes" id="UP000024547">
    <property type="component" value="Unassembled WGS sequence"/>
</dbReference>
<dbReference type="EMBL" id="AWFH01000001">
    <property type="protein sequence ID" value="KCZ64905.1"/>
    <property type="molecule type" value="Genomic_DNA"/>
</dbReference>
<accession>A0A059EBF9</accession>
<dbReference type="STRING" id="1280948.HY36_00615"/>
<keyword evidence="4" id="KW-1185">Reference proteome</keyword>
<evidence type="ECO:0000313" key="6">
    <source>
        <dbReference type="Proteomes" id="UP000263957"/>
    </source>
</evidence>
<dbReference type="Proteomes" id="UP000259173">
    <property type="component" value="Unassembled WGS sequence"/>
</dbReference>
<dbReference type="Proteomes" id="UP000263957">
    <property type="component" value="Unassembled WGS sequence"/>
</dbReference>
<evidence type="ECO:0000313" key="1">
    <source>
        <dbReference type="EMBL" id="HAE95245.1"/>
    </source>
</evidence>
<evidence type="ECO:0000313" key="4">
    <source>
        <dbReference type="Proteomes" id="UP000024547"/>
    </source>
</evidence>
<organism evidence="3 4">
    <name type="scientific">Hyphomonas atlantica</name>
    <dbReference type="NCBI Taxonomy" id="1280948"/>
    <lineage>
        <taxon>Bacteria</taxon>
        <taxon>Pseudomonadati</taxon>
        <taxon>Pseudomonadota</taxon>
        <taxon>Alphaproteobacteria</taxon>
        <taxon>Hyphomonadales</taxon>
        <taxon>Hyphomonadaceae</taxon>
        <taxon>Hyphomonas</taxon>
    </lineage>
</organism>
<name>A0A059EBF9_9PROT</name>
<dbReference type="PATRIC" id="fig|1280948.3.peg.120"/>
<dbReference type="RefSeq" id="WP_035546866.1">
    <property type="nucleotide sequence ID" value="NZ_AWFH01000001.1"/>
</dbReference>
<evidence type="ECO:0008006" key="7">
    <source>
        <dbReference type="Google" id="ProtNLM"/>
    </source>
</evidence>
<evidence type="ECO:0000313" key="3">
    <source>
        <dbReference type="EMBL" id="KCZ64905.1"/>
    </source>
</evidence>
<evidence type="ECO:0000313" key="2">
    <source>
        <dbReference type="EMBL" id="HBQ47564.1"/>
    </source>
</evidence>
<dbReference type="EMBL" id="DMBR01000358">
    <property type="protein sequence ID" value="HAE95245.1"/>
    <property type="molecule type" value="Genomic_DNA"/>
</dbReference>
<dbReference type="InterPro" id="IPR019660">
    <property type="entry name" value="Put_sensory_transdc_reg_YbjN"/>
</dbReference>
<dbReference type="Pfam" id="PF10722">
    <property type="entry name" value="YbjN"/>
    <property type="match status" value="1"/>
</dbReference>
<reference evidence="3 4" key="1">
    <citation type="journal article" date="2014" name="Antonie Van Leeuwenhoek">
        <title>Hyphomonas beringensis sp. nov. and Hyphomonas chukchiensis sp. nov., isolated from surface seawater of the Bering Sea and Chukchi Sea.</title>
        <authorList>
            <person name="Li C."/>
            <person name="Lai Q."/>
            <person name="Li G."/>
            <person name="Dong C."/>
            <person name="Wang J."/>
            <person name="Liao Y."/>
            <person name="Shao Z."/>
        </authorList>
    </citation>
    <scope>NUCLEOTIDE SEQUENCE [LARGE SCALE GENOMIC DNA]</scope>
    <source>
        <strain evidence="3 4">22II1-22F38</strain>
    </source>
</reference>
<proteinExistence type="predicted"/>
<dbReference type="AlphaFoldDB" id="A0A059EBF9"/>
<gene>
    <name evidence="1" type="ORF">DCG65_11845</name>
    <name evidence="2" type="ORF">DD728_01545</name>
    <name evidence="3" type="ORF">HY36_00615</name>
</gene>
<dbReference type="EMBL" id="DOGS01000035">
    <property type="protein sequence ID" value="HBQ47564.1"/>
    <property type="molecule type" value="Genomic_DNA"/>
</dbReference>
<dbReference type="eggNOG" id="COG5465">
    <property type="taxonomic scope" value="Bacteria"/>
</dbReference>
<dbReference type="CDD" id="cd17033">
    <property type="entry name" value="DR1245-like"/>
    <property type="match status" value="1"/>
</dbReference>
<evidence type="ECO:0000313" key="5">
    <source>
        <dbReference type="Proteomes" id="UP000259173"/>
    </source>
</evidence>
<protein>
    <recommendedName>
        <fullName evidence="7">YbjN domain-containing protein</fullName>
    </recommendedName>
</protein>
<sequence>MSLDLSREEFAGVDPLDRVEEALEIAGWQHERDEEGTIQAVAETRWGDMGALFAFRPEPAAIHFSVTLDVKPVAAKRSQLSELIIMANERLWLGHFDYWADEGVVIFRYTFSMMDRDEASLGEIRSTIAAAVSAVDRFVPAFNFLIWAGKTPREAIDAVMFETQGEA</sequence>
<reference evidence="5 6" key="2">
    <citation type="journal article" date="2018" name="Nat. Biotechnol.">
        <title>A standardized bacterial taxonomy based on genome phylogeny substantially revises the tree of life.</title>
        <authorList>
            <person name="Parks D.H."/>
            <person name="Chuvochina M."/>
            <person name="Waite D.W."/>
            <person name="Rinke C."/>
            <person name="Skarshewski A."/>
            <person name="Chaumeil P.A."/>
            <person name="Hugenholtz P."/>
        </authorList>
    </citation>
    <scope>NUCLEOTIDE SEQUENCE [LARGE SCALE GENOMIC DNA]</scope>
    <source>
        <strain evidence="2">UBA10378</strain>
        <strain evidence="1">UBA8557</strain>
    </source>
</reference>
<dbReference type="OrthoDB" id="9792176at2"/>